<evidence type="ECO:0000313" key="1">
    <source>
        <dbReference type="EMBL" id="MDB8687733.1"/>
    </source>
</evidence>
<sequence>MDLNEEKERKQIWIIRWQSGRIRSEYGTYEEAKQVAEEIGGEYIIV</sequence>
<dbReference type="RefSeq" id="WP_156344131.1">
    <property type="nucleotide sequence ID" value="NZ_BAABXJ010000001.1"/>
</dbReference>
<gene>
    <name evidence="1" type="ORF">PNW85_13840</name>
</gene>
<dbReference type="Proteomes" id="UP001212160">
    <property type="component" value="Unassembled WGS sequence"/>
</dbReference>
<reference evidence="1" key="1">
    <citation type="submission" date="2023-01" db="EMBL/GenBank/DDBJ databases">
        <title>Human gut microbiome strain richness.</title>
        <authorList>
            <person name="Chen-Liaw A."/>
        </authorList>
    </citation>
    <scope>NUCLEOTIDE SEQUENCE</scope>
    <source>
        <strain evidence="1">RTP21484st1_H11_RTP21484_190118</strain>
    </source>
</reference>
<proteinExistence type="predicted"/>
<comment type="caution">
    <text evidence="1">The sequence shown here is derived from an EMBL/GenBank/DDBJ whole genome shotgun (WGS) entry which is preliminary data.</text>
</comment>
<accession>A0AAW6DH76</accession>
<name>A0AAW6DH76_MEDGN</name>
<dbReference type="AlphaFoldDB" id="A0AAW6DH76"/>
<evidence type="ECO:0008006" key="3">
    <source>
        <dbReference type="Google" id="ProtNLM"/>
    </source>
</evidence>
<dbReference type="EMBL" id="JAQMLA010000047">
    <property type="protein sequence ID" value="MDB8687733.1"/>
    <property type="molecule type" value="Genomic_DNA"/>
</dbReference>
<protein>
    <recommendedName>
        <fullName evidence="3">SPOR domain-containing protein</fullName>
    </recommendedName>
</protein>
<organism evidence="1 2">
    <name type="scientific">Mediterraneibacter gnavus</name>
    <name type="common">Ruminococcus gnavus</name>
    <dbReference type="NCBI Taxonomy" id="33038"/>
    <lineage>
        <taxon>Bacteria</taxon>
        <taxon>Bacillati</taxon>
        <taxon>Bacillota</taxon>
        <taxon>Clostridia</taxon>
        <taxon>Lachnospirales</taxon>
        <taxon>Lachnospiraceae</taxon>
        <taxon>Mediterraneibacter</taxon>
    </lineage>
</organism>
<evidence type="ECO:0000313" key="2">
    <source>
        <dbReference type="Proteomes" id="UP001212160"/>
    </source>
</evidence>